<organism evidence="8 9">
    <name type="scientific">Caballeronia sordidicola</name>
    <name type="common">Burkholderia sordidicola</name>
    <dbReference type="NCBI Taxonomy" id="196367"/>
    <lineage>
        <taxon>Bacteria</taxon>
        <taxon>Pseudomonadati</taxon>
        <taxon>Pseudomonadota</taxon>
        <taxon>Betaproteobacteria</taxon>
        <taxon>Burkholderiales</taxon>
        <taxon>Burkholderiaceae</taxon>
        <taxon>Caballeronia</taxon>
    </lineage>
</organism>
<comment type="caution">
    <text evidence="8">The sequence shown here is derived from an EMBL/GenBank/DDBJ whole genome shotgun (WGS) entry which is preliminary data.</text>
</comment>
<dbReference type="SUPFAM" id="SSF103473">
    <property type="entry name" value="MFS general substrate transporter"/>
    <property type="match status" value="1"/>
</dbReference>
<evidence type="ECO:0000256" key="7">
    <source>
        <dbReference type="SAM" id="Phobius"/>
    </source>
</evidence>
<dbReference type="PRINTS" id="PR01988">
    <property type="entry name" value="EXPORTERBACE"/>
</dbReference>
<dbReference type="AlphaFoldDB" id="A0A242N461"/>
<dbReference type="InterPro" id="IPR022324">
    <property type="entry name" value="Bacilysin_exporter_BacE_put"/>
</dbReference>
<keyword evidence="6 7" id="KW-0472">Membrane</keyword>
<feature type="transmembrane region" description="Helical" evidence="7">
    <location>
        <begin position="48"/>
        <end position="68"/>
    </location>
</feature>
<dbReference type="Proteomes" id="UP000195221">
    <property type="component" value="Unassembled WGS sequence"/>
</dbReference>
<evidence type="ECO:0000256" key="1">
    <source>
        <dbReference type="ARBA" id="ARBA00004651"/>
    </source>
</evidence>
<dbReference type="GO" id="GO:0022857">
    <property type="term" value="F:transmembrane transporter activity"/>
    <property type="evidence" value="ECO:0007669"/>
    <property type="project" value="InterPro"/>
</dbReference>
<name>A0A242N461_CABSO</name>
<evidence type="ECO:0000256" key="2">
    <source>
        <dbReference type="ARBA" id="ARBA00022448"/>
    </source>
</evidence>
<reference evidence="8 9" key="1">
    <citation type="submission" date="2017-03" db="EMBL/GenBank/DDBJ databases">
        <title>Genome analysis of strain PAMC 26577.</title>
        <authorList>
            <person name="Oh H.-M."/>
            <person name="Yang J.-A."/>
        </authorList>
    </citation>
    <scope>NUCLEOTIDE SEQUENCE [LARGE SCALE GENOMIC DNA]</scope>
    <source>
        <strain evidence="8 9">PAMC 26577</strain>
    </source>
</reference>
<evidence type="ECO:0000256" key="4">
    <source>
        <dbReference type="ARBA" id="ARBA00022692"/>
    </source>
</evidence>
<keyword evidence="2" id="KW-0813">Transport</keyword>
<feature type="transmembrane region" description="Helical" evidence="7">
    <location>
        <begin position="368"/>
        <end position="394"/>
    </location>
</feature>
<proteinExistence type="predicted"/>
<comment type="subcellular location">
    <subcellularLocation>
        <location evidence="1">Cell membrane</location>
        <topology evidence="1">Multi-pass membrane protein</topology>
    </subcellularLocation>
</comment>
<accession>A0A242N461</accession>
<feature type="transmembrane region" description="Helical" evidence="7">
    <location>
        <begin position="225"/>
        <end position="248"/>
    </location>
</feature>
<feature type="transmembrane region" description="Helical" evidence="7">
    <location>
        <begin position="313"/>
        <end position="334"/>
    </location>
</feature>
<evidence type="ECO:0000313" key="8">
    <source>
        <dbReference type="EMBL" id="OTP78450.1"/>
    </source>
</evidence>
<keyword evidence="4 7" id="KW-0812">Transmembrane</keyword>
<evidence type="ECO:0000256" key="5">
    <source>
        <dbReference type="ARBA" id="ARBA00022989"/>
    </source>
</evidence>
<keyword evidence="5 7" id="KW-1133">Transmembrane helix</keyword>
<dbReference type="GO" id="GO:0005886">
    <property type="term" value="C:plasma membrane"/>
    <property type="evidence" value="ECO:0007669"/>
    <property type="project" value="UniProtKB-SubCell"/>
</dbReference>
<dbReference type="EMBL" id="NBTZ01000023">
    <property type="protein sequence ID" value="OTP78450.1"/>
    <property type="molecule type" value="Genomic_DNA"/>
</dbReference>
<feature type="transmembrane region" description="Helical" evidence="7">
    <location>
        <begin position="131"/>
        <end position="154"/>
    </location>
</feature>
<dbReference type="RefSeq" id="WP_075359373.1">
    <property type="nucleotide sequence ID" value="NZ_MSRG01000071.1"/>
</dbReference>
<evidence type="ECO:0000256" key="6">
    <source>
        <dbReference type="ARBA" id="ARBA00023136"/>
    </source>
</evidence>
<dbReference type="PANTHER" id="PTHR43266:SF2">
    <property type="entry name" value="MAJOR FACILITATOR SUPERFAMILY (MFS) PROFILE DOMAIN-CONTAINING PROTEIN"/>
    <property type="match status" value="1"/>
</dbReference>
<dbReference type="Gene3D" id="1.20.1250.20">
    <property type="entry name" value="MFS general substrate transporter like domains"/>
    <property type="match status" value="1"/>
</dbReference>
<evidence type="ECO:0000256" key="3">
    <source>
        <dbReference type="ARBA" id="ARBA00022475"/>
    </source>
</evidence>
<feature type="transmembrane region" description="Helical" evidence="7">
    <location>
        <begin position="287"/>
        <end position="306"/>
    </location>
</feature>
<protein>
    <submittedName>
        <fullName evidence="8">Putative transmembrane protein</fullName>
    </submittedName>
</protein>
<dbReference type="PANTHER" id="PTHR43266">
    <property type="entry name" value="MACROLIDE-EFFLUX PROTEIN"/>
    <property type="match status" value="1"/>
</dbReference>
<keyword evidence="3" id="KW-1003">Cell membrane</keyword>
<evidence type="ECO:0000313" key="9">
    <source>
        <dbReference type="Proteomes" id="UP000195221"/>
    </source>
</evidence>
<sequence length="409" mass="43142">MLSARRSRRAFFTLVVAQFLSSLADNALLIAAIGLLIDRRAASWMTPALRLVFYLSYVSLGAFAGAVADAYPKSQVILLTNLVKVAGCGLLFAGIHPLVAYGLIGLGAAAYSPAKYGILPELVAQSDLVTANAWIEATTVLSILLGVGLGSLLINSTVITIGRASNAAHAAVGVLCMVYLFASLCSAAIPKGKATNSSALQDPRSLVQEFGRSFRILWHDSESQISLAVTTLFWAASAMLQFVILLWAALALHLNLSDAALLQTAVAIGMVMGAVAAVRWIPLSRALAVLPIGTGIAIAVVAMAFVTRVSVAATLLVVIGTLSGMLLVPMNALLQHRGQLLMHSGQAIAVQNFIESLGSLVLLASYAILLYLDVSLVLIIVVLGLFLMAALLLIMKRHRTNRCEETVAR</sequence>
<dbReference type="InterPro" id="IPR011701">
    <property type="entry name" value="MFS"/>
</dbReference>
<dbReference type="Pfam" id="PF07690">
    <property type="entry name" value="MFS_1"/>
    <property type="match status" value="1"/>
</dbReference>
<feature type="transmembrane region" description="Helical" evidence="7">
    <location>
        <begin position="89"/>
        <end position="111"/>
    </location>
</feature>
<dbReference type="NCBIfam" id="NF008397">
    <property type="entry name" value="PRK11195.1"/>
    <property type="match status" value="1"/>
</dbReference>
<dbReference type="InterPro" id="IPR036259">
    <property type="entry name" value="MFS_trans_sf"/>
</dbReference>
<feature type="transmembrane region" description="Helical" evidence="7">
    <location>
        <begin position="260"/>
        <end position="281"/>
    </location>
</feature>
<feature type="transmembrane region" description="Helical" evidence="7">
    <location>
        <begin position="166"/>
        <end position="189"/>
    </location>
</feature>
<gene>
    <name evidence="8" type="ORF">PAMC26577_04625</name>
</gene>